<evidence type="ECO:0000313" key="1">
    <source>
        <dbReference type="EMBL" id="JAP91306.1"/>
    </source>
</evidence>
<feature type="non-terminal residue" evidence="1">
    <location>
        <position position="1"/>
    </location>
</feature>
<gene>
    <name evidence="1" type="ORF">TPC1_17119</name>
</gene>
<protein>
    <submittedName>
        <fullName evidence="1">Leucine rich repeats-containing protein</fullName>
    </submittedName>
</protein>
<dbReference type="PANTHER" id="PTHR45661:SF3">
    <property type="entry name" value="IG-LIKE DOMAIN-CONTAINING PROTEIN"/>
    <property type="match status" value="1"/>
</dbReference>
<sequence length="188" mass="21594">FKKNVKSTIVQIYSKNVKVLKQKTFSDMKQLKRVIFPNVTEIGQRCFYSCSSLFDLRLPSLQKIGGLAFYNCHGLKSFNIDNVTSLQAKAFMFSAIQSIQNKNLTILPKQCFCGCYCLQFAIFPNVVSVHNTSFKACNILITKYSNEGMVDKNFQFKKFSLALNTIEFTYQIKAELEIDIENKKNFII</sequence>
<dbReference type="InterPro" id="IPR026906">
    <property type="entry name" value="LRR_5"/>
</dbReference>
<dbReference type="AlphaFoldDB" id="A0A146K6P1"/>
<dbReference type="PANTHER" id="PTHR45661">
    <property type="entry name" value="SURFACE ANTIGEN"/>
    <property type="match status" value="1"/>
</dbReference>
<proteinExistence type="predicted"/>
<dbReference type="Gene3D" id="3.80.10.10">
    <property type="entry name" value="Ribonuclease Inhibitor"/>
    <property type="match status" value="1"/>
</dbReference>
<name>A0A146K6P1_9EUKA</name>
<dbReference type="Pfam" id="PF13306">
    <property type="entry name" value="LRR_5"/>
    <property type="match status" value="1"/>
</dbReference>
<feature type="non-terminal residue" evidence="1">
    <location>
        <position position="188"/>
    </location>
</feature>
<dbReference type="InterPro" id="IPR032675">
    <property type="entry name" value="LRR_dom_sf"/>
</dbReference>
<reference evidence="1" key="1">
    <citation type="submission" date="2015-07" db="EMBL/GenBank/DDBJ databases">
        <title>Adaptation to a free-living lifestyle via gene acquisitions in the diplomonad Trepomonas sp. PC1.</title>
        <authorList>
            <person name="Xu F."/>
            <person name="Jerlstrom-Hultqvist J."/>
            <person name="Kolisko M."/>
            <person name="Simpson A.G.B."/>
            <person name="Roger A.J."/>
            <person name="Svard S.G."/>
            <person name="Andersson J.O."/>
        </authorList>
    </citation>
    <scope>NUCLEOTIDE SEQUENCE</scope>
    <source>
        <strain evidence="1">PC1</strain>
    </source>
</reference>
<accession>A0A146K6P1</accession>
<dbReference type="SUPFAM" id="SSF52058">
    <property type="entry name" value="L domain-like"/>
    <property type="match status" value="1"/>
</dbReference>
<organism evidence="1">
    <name type="scientific">Trepomonas sp. PC1</name>
    <dbReference type="NCBI Taxonomy" id="1076344"/>
    <lineage>
        <taxon>Eukaryota</taxon>
        <taxon>Metamonada</taxon>
        <taxon>Diplomonadida</taxon>
        <taxon>Hexamitidae</taxon>
        <taxon>Hexamitinae</taxon>
        <taxon>Trepomonas</taxon>
    </lineage>
</organism>
<dbReference type="EMBL" id="GDID01005300">
    <property type="protein sequence ID" value="JAP91306.1"/>
    <property type="molecule type" value="Transcribed_RNA"/>
</dbReference>
<dbReference type="InterPro" id="IPR053139">
    <property type="entry name" value="Surface_bspA-like"/>
</dbReference>